<dbReference type="HOGENOM" id="CLU_2487082_0_0_1"/>
<dbReference type="EMBL" id="AP008207">
    <property type="protein sequence ID" value="BAF06549.2"/>
    <property type="molecule type" value="Genomic_DNA"/>
</dbReference>
<reference evidence="4" key="9">
    <citation type="submission" date="2012-08" db="EMBL/GenBank/DDBJ databases">
        <title>Oryza sativa nipponbare(GA3) genomic DNA, chromosome 1.</title>
        <authorList>
            <consortium name="IRGSP(International Rice Genome Sequencing Project)"/>
        </authorList>
    </citation>
    <scope>NUCLEOTIDE SEQUENCE</scope>
</reference>
<dbReference type="EMBL" id="AP003255">
    <property type="protein sequence ID" value="BAD73352.1"/>
    <property type="molecule type" value="Genomic_DNA"/>
</dbReference>
<evidence type="ECO:0000256" key="1">
    <source>
        <dbReference type="SAM" id="MobiDB-lite"/>
    </source>
</evidence>
<reference evidence="4" key="5">
    <citation type="journal article" date="2007" name="Genome Res.">
        <title>Curated Genome Annotation of Oryza sativa ssp. japonica and Comparative Genome Analysis with Arabidopsis thaliana.</title>
        <authorList>
            <consortium name="The Rice Annotation Project (RAP)"/>
            <person name="Itoh T."/>
            <person name="Tanaka T."/>
            <person name="Barrero R.A."/>
            <person name="Yamasaki C."/>
            <person name="Fujii Y."/>
            <person name="Hilton P.B."/>
            <person name="Antonio B.A."/>
            <person name="Aono H."/>
            <person name="Apweiler R."/>
            <person name="Bruskiewich R."/>
            <person name="Bureau T."/>
            <person name="Burr F."/>
            <person name="Costa de Oliveira A."/>
            <person name="Fuks G."/>
            <person name="Habara T."/>
            <person name="Haberer G."/>
            <person name="Han B."/>
            <person name="Harada E."/>
            <person name="Hiraki A.T."/>
            <person name="Hirochika H."/>
            <person name="Hoen D."/>
            <person name="Hokari H."/>
            <person name="Hosokawa S."/>
            <person name="Hsing Y."/>
            <person name="Ikawa H."/>
            <person name="Ikeo K."/>
            <person name="Imanishi T."/>
            <person name="Ito Y."/>
            <person name="Jaiswal P."/>
            <person name="Kanno M."/>
            <person name="Kawahara Y."/>
            <person name="Kawamura T."/>
            <person name="Kawashima H."/>
            <person name="Khurana J.P."/>
            <person name="Kikuchi S."/>
            <person name="Komatsu S."/>
            <person name="Koyanagi K.O."/>
            <person name="Kubooka H."/>
            <person name="Lieberherr D."/>
            <person name="Lin Y.C."/>
            <person name="Lonsdale D."/>
            <person name="Matsumoto T."/>
            <person name="Matsuya A."/>
            <person name="McCombie W.R."/>
            <person name="Messing J."/>
            <person name="Miyao A."/>
            <person name="Mulder N."/>
            <person name="Nagamura Y."/>
            <person name="Nam J."/>
            <person name="Namiki N."/>
            <person name="Numa H."/>
            <person name="Nurimoto S."/>
            <person name="O'donovan C."/>
            <person name="Ohyanagi H."/>
            <person name="Okido T."/>
            <person name="Oota S."/>
            <person name="Osato N."/>
            <person name="Palmer L.E."/>
            <person name="Quetier F."/>
            <person name="Raghuvanshi S."/>
            <person name="Saichi N."/>
            <person name="Sakai H."/>
            <person name="Sakai Y."/>
            <person name="Sakata K."/>
            <person name="Sakurai T."/>
            <person name="Sato F."/>
            <person name="Sato Y."/>
            <person name="Schoof H."/>
            <person name="Seki M."/>
            <person name="Shibata M."/>
            <person name="Shimizu Y."/>
            <person name="Shinozaki K."/>
            <person name="Shinso Y."/>
            <person name="Singh N.K."/>
            <person name="Smith-White B."/>
            <person name="Takeda J."/>
            <person name="Tanino M."/>
            <person name="Tatusova T."/>
            <person name="Thongjuea S."/>
            <person name="Todokoro F."/>
            <person name="Tsugane M."/>
            <person name="Tyagi A.K."/>
            <person name="Vanavichit A."/>
            <person name="Wang A."/>
            <person name="Wing R.A."/>
            <person name="Yamaguchi K."/>
            <person name="Yamamoto M."/>
            <person name="Yamamoto N."/>
            <person name="Yu Y."/>
            <person name="Zhang H."/>
            <person name="Zhao Q."/>
            <person name="Higo K."/>
            <person name="Burr B."/>
            <person name="Gojobori T."/>
            <person name="Sasaki T."/>
        </authorList>
    </citation>
    <scope>NUCLEOTIDE SEQUENCE</scope>
</reference>
<reference evidence="4" key="6">
    <citation type="journal article" date="2008" name="Nucleic Acids Res.">
        <title>The Rice Annotation Project Database (RAP-DB): 2008 update.</title>
        <authorList>
            <consortium name="The Rice Annotation Project (RAP)"/>
            <person name="Tanaka T."/>
            <person name="Antonio B.A."/>
            <person name="Kikuchi S."/>
            <person name="Matsumoto T."/>
            <person name="Nagamura Y."/>
            <person name="Numa H."/>
            <person name="Sakai H."/>
            <person name="Wu J."/>
            <person name="Itoh T."/>
            <person name="Sasaki T."/>
            <person name="Aono R."/>
            <person name="Fujii Y."/>
            <person name="Habara T."/>
            <person name="Harada E."/>
            <person name="Kanno M."/>
            <person name="Kawahara Y."/>
            <person name="Kawashima H."/>
            <person name="Kubooka H."/>
            <person name="Matsuya A."/>
            <person name="Nakaoka H."/>
            <person name="Saichi N."/>
            <person name="Sanbonmatsu R."/>
            <person name="Sato Y."/>
            <person name="Shinso Y."/>
            <person name="Suzuki M."/>
            <person name="Takeda J."/>
            <person name="Tanino M."/>
            <person name="Todokoro F."/>
            <person name="Yamaguchi K."/>
            <person name="Yamamoto N."/>
            <person name="Yamasaki C."/>
            <person name="Imanishi T."/>
            <person name="Okido T."/>
            <person name="Tada M."/>
            <person name="Ikeo K."/>
            <person name="Tateno Y."/>
            <person name="Gojobori T."/>
            <person name="Lin Y.C."/>
            <person name="Wei F.J."/>
            <person name="Hsing Y.I."/>
            <person name="Zhao Q."/>
            <person name="Han B."/>
            <person name="Kramer M.R."/>
            <person name="McCombie R.W."/>
            <person name="Lonsdale D."/>
            <person name="O'Donovan C.C."/>
            <person name="Whitfield E.J."/>
            <person name="Apweiler R."/>
            <person name="Koyanagi K.O."/>
            <person name="Khurana J.P."/>
            <person name="Raghuvanshi S."/>
            <person name="Singh N.K."/>
            <person name="Tyagi A.K."/>
            <person name="Haberer G."/>
            <person name="Fujisawa M."/>
            <person name="Hosokawa S."/>
            <person name="Ito Y."/>
            <person name="Ikawa H."/>
            <person name="Shibata M."/>
            <person name="Yamamoto M."/>
            <person name="Bruskiewich R.M."/>
            <person name="Hoen D.R."/>
            <person name="Bureau TE."/>
            <person name="Namiki N."/>
            <person name="Ohyanagi H."/>
            <person name="Sakai Y."/>
            <person name="Nobushima S."/>
            <person name="Sakata K."/>
            <person name="Barrero R.A."/>
            <person name="Sato Y."/>
            <person name="Souvorov A."/>
            <person name="Smith-White B."/>
            <person name="Tatusova T."/>
            <person name="An S."/>
            <person name="An G."/>
            <person name="OOta S."/>
            <person name="Fuks G."/>
            <person name="Messing J."/>
            <person name="Christie K.R."/>
            <person name="Lieberherr D."/>
            <person name="Kim H."/>
            <person name="Zuccolo A."/>
            <person name="Wing R.A."/>
            <person name="Nobuta K."/>
            <person name="Green P.J."/>
            <person name="Lu C."/>
            <person name="Meyers BC."/>
            <person name="Chaparro C."/>
            <person name="Piegu B."/>
            <person name="Panaud O."/>
            <person name="Echeverria M."/>
        </authorList>
    </citation>
    <scope>NUCLEOTIDE SEQUENCE</scope>
</reference>
<name>A0A8J8XTG6_ORYSJ</name>
<dbReference type="EMBL" id="CM000138">
    <property type="protein sequence ID" value="EEE55586.1"/>
    <property type="molecule type" value="Genomic_DNA"/>
</dbReference>
<evidence type="ECO:0000313" key="2">
    <source>
        <dbReference type="EMBL" id="BAD73352.1"/>
    </source>
</evidence>
<reference evidence="4 6" key="2">
    <citation type="journal article" date="2005" name="Nature">
        <title>The map-based sequence of the rice genome.</title>
        <authorList>
            <consortium name="International rice genome sequencing project (IRGSP)"/>
            <person name="Matsumoto T."/>
            <person name="Wu J."/>
            <person name="Kanamori H."/>
            <person name="Katayose Y."/>
            <person name="Fujisawa M."/>
            <person name="Namiki N."/>
            <person name="Mizuno H."/>
            <person name="Yamamoto K."/>
            <person name="Antonio B.A."/>
            <person name="Baba T."/>
            <person name="Sakata K."/>
            <person name="Nagamura Y."/>
            <person name="Aoki H."/>
            <person name="Arikawa K."/>
            <person name="Arita K."/>
            <person name="Bito T."/>
            <person name="Chiden Y."/>
            <person name="Fujitsuka N."/>
            <person name="Fukunaka R."/>
            <person name="Hamada M."/>
            <person name="Harada C."/>
            <person name="Hayashi A."/>
            <person name="Hijishita S."/>
            <person name="Honda M."/>
            <person name="Hosokawa S."/>
            <person name="Ichikawa Y."/>
            <person name="Idonuma A."/>
            <person name="Iijima M."/>
            <person name="Ikeda M."/>
            <person name="Ikeno M."/>
            <person name="Ito K."/>
            <person name="Ito S."/>
            <person name="Ito T."/>
            <person name="Ito Y."/>
            <person name="Ito Y."/>
            <person name="Iwabuchi A."/>
            <person name="Kamiya K."/>
            <person name="Karasawa W."/>
            <person name="Kurita K."/>
            <person name="Katagiri S."/>
            <person name="Kikuta A."/>
            <person name="Kobayashi H."/>
            <person name="Kobayashi N."/>
            <person name="Machita K."/>
            <person name="Maehara T."/>
            <person name="Masukawa M."/>
            <person name="Mizubayashi T."/>
            <person name="Mukai Y."/>
            <person name="Nagasaki H."/>
            <person name="Nagata Y."/>
            <person name="Naito S."/>
            <person name="Nakashima M."/>
            <person name="Nakama Y."/>
            <person name="Nakamichi Y."/>
            <person name="Nakamura M."/>
            <person name="Meguro A."/>
            <person name="Negishi M."/>
            <person name="Ohta I."/>
            <person name="Ohta T."/>
            <person name="Okamoto M."/>
            <person name="Ono N."/>
            <person name="Saji S."/>
            <person name="Sakaguchi M."/>
            <person name="Sakai K."/>
            <person name="Shibata M."/>
            <person name="Shimokawa T."/>
            <person name="Song J."/>
            <person name="Takazaki Y."/>
            <person name="Terasawa K."/>
            <person name="Tsugane M."/>
            <person name="Tsuji K."/>
            <person name="Ueda S."/>
            <person name="Waki K."/>
            <person name="Yamagata H."/>
            <person name="Yamamoto M."/>
            <person name="Yamamoto S."/>
            <person name="Yamane H."/>
            <person name="Yoshiki S."/>
            <person name="Yoshihara R."/>
            <person name="Yukawa K."/>
            <person name="Zhong H."/>
            <person name="Yano M."/>
            <person name="Yuan Q."/>
            <person name="Ouyang S."/>
            <person name="Liu J."/>
            <person name="Jones K.M."/>
            <person name="Gansberger K."/>
            <person name="Moffat K."/>
            <person name="Hill J."/>
            <person name="Bera J."/>
            <person name="Fadrosh D."/>
            <person name="Jin S."/>
            <person name="Johri S."/>
            <person name="Kim M."/>
            <person name="Overton L."/>
            <person name="Reardon M."/>
            <person name="Tsitrin T."/>
            <person name="Vuong H."/>
            <person name="Weaver B."/>
            <person name="Ciecko A."/>
            <person name="Tallon L."/>
            <person name="Jackson J."/>
            <person name="Pai G."/>
            <person name="Aken S.V."/>
            <person name="Utterback T."/>
            <person name="Reidmuller S."/>
            <person name="Feldblyum T."/>
            <person name="Hsiao J."/>
            <person name="Zismann V."/>
            <person name="Iobst S."/>
            <person name="de Vazeille A.R."/>
            <person name="Buell C.R."/>
            <person name="Ying K."/>
            <person name="Li Y."/>
            <person name="Lu T."/>
            <person name="Huang Y."/>
            <person name="Zhao Q."/>
            <person name="Feng Q."/>
            <person name="Zhang L."/>
            <person name="Zhu J."/>
            <person name="Weng Q."/>
            <person name="Mu J."/>
            <person name="Lu Y."/>
            <person name="Fan D."/>
            <person name="Liu Y."/>
            <person name="Guan J."/>
            <person name="Zhang Y."/>
            <person name="Yu S."/>
            <person name="Liu X."/>
            <person name="Zhang Y."/>
            <person name="Hong G."/>
            <person name="Han B."/>
            <person name="Choisne N."/>
            <person name="Demange N."/>
            <person name="Orjeda G."/>
            <person name="Samain S."/>
            <person name="Cattolico L."/>
            <person name="Pelletier E."/>
            <person name="Couloux A."/>
            <person name="Segurens B."/>
            <person name="Wincker P."/>
            <person name="D'Hont A."/>
            <person name="Scarpelli C."/>
            <person name="Weissenbach J."/>
            <person name="Salanoubat M."/>
            <person name="Quetier F."/>
            <person name="Yu Y."/>
            <person name="Kim H.R."/>
            <person name="Rambo T."/>
            <person name="Currie J."/>
            <person name="Collura K."/>
            <person name="Luo M."/>
            <person name="Yang T."/>
            <person name="Ammiraju J.S.S."/>
            <person name="Engler F."/>
            <person name="Soderlund C."/>
            <person name="Wing R.A."/>
            <person name="Palmer L.E."/>
            <person name="de la Bastide M."/>
            <person name="Spiegel L."/>
            <person name="Nascimento L."/>
            <person name="Zutavern T."/>
            <person name="O'Shaughnessy A."/>
            <person name="Dike S."/>
            <person name="Dedhia N."/>
            <person name="Preston R."/>
            <person name="Balija V."/>
            <person name="McCombie W.R."/>
            <person name="Chow T."/>
            <person name="Chen H."/>
            <person name="Chung M."/>
            <person name="Chen C."/>
            <person name="Shaw J."/>
            <person name="Wu H."/>
            <person name="Hsiao K."/>
            <person name="Chao Y."/>
            <person name="Chu M."/>
            <person name="Cheng C."/>
            <person name="Hour A."/>
            <person name="Lee P."/>
            <person name="Lin S."/>
            <person name="Lin Y."/>
            <person name="Liou J."/>
            <person name="Liu S."/>
            <person name="Hsing Y."/>
            <person name="Raghuvanshi S."/>
            <person name="Mohanty A."/>
            <person name="Bharti A.K."/>
            <person name="Gaur A."/>
            <person name="Gupta V."/>
            <person name="Kumar D."/>
            <person name="Ravi V."/>
            <person name="Vij S."/>
            <person name="Kapur A."/>
            <person name="Khurana P."/>
            <person name="Khurana P."/>
            <person name="Khurana J.P."/>
            <person name="Tyagi A.K."/>
            <person name="Gaikwad K."/>
            <person name="Singh A."/>
            <person name="Dalal V."/>
            <person name="Srivastava S."/>
            <person name="Dixit A."/>
            <person name="Pal A.K."/>
            <person name="Ghazi I.A."/>
            <person name="Yadav M."/>
            <person name="Pandit A."/>
            <person name="Bhargava A."/>
            <person name="Sureshbabu K."/>
            <person name="Batra K."/>
            <person name="Sharma T.R."/>
            <person name="Mohapatra T."/>
            <person name="Singh N.K."/>
            <person name="Messing J."/>
            <person name="Nelson A.B."/>
            <person name="Fuks G."/>
            <person name="Kavchok S."/>
            <person name="Keizer G."/>
            <person name="Linton E."/>
            <person name="Llaca V."/>
            <person name="Song R."/>
            <person name="Tanyolac B."/>
            <person name="Young S."/>
            <person name="Ho-Il K."/>
            <person name="Hahn J.H."/>
            <person name="Sangsakoo G."/>
            <person name="Vanavichit A."/>
            <person name="de Mattos Luiz.A.T."/>
            <person name="Zimmer P.D."/>
            <person name="Malone G."/>
            <person name="Dellagostin O."/>
            <person name="de Oliveira A.C."/>
            <person name="Bevan M."/>
            <person name="Bancroft I."/>
            <person name="Minx P."/>
            <person name="Cordum H."/>
            <person name="Wilson R."/>
            <person name="Cheng Z."/>
            <person name="Jin W."/>
            <person name="Jiang J."/>
            <person name="Leong S.A."/>
            <person name="Iwama H."/>
            <person name="Gojobori T."/>
            <person name="Itoh T."/>
            <person name="Niimura Y."/>
            <person name="Fujii Y."/>
            <person name="Habara T."/>
            <person name="Sakai H."/>
            <person name="Sato Y."/>
            <person name="Wilson G."/>
            <person name="Kumar K."/>
            <person name="McCouch S."/>
            <person name="Juretic N."/>
            <person name="Hoen D."/>
            <person name="Wright S."/>
            <person name="Bruskiewich R."/>
            <person name="Bureau T."/>
            <person name="Miyao A."/>
            <person name="Hirochika H."/>
            <person name="Nishikawa T."/>
            <person name="Kadowaki K."/>
            <person name="Sugiura M."/>
            <person name="Burr B."/>
            <person name="Sasaki T."/>
        </authorList>
    </citation>
    <scope>NUCLEOTIDE SEQUENCE [LARGE SCALE GENOMIC DNA]</scope>
    <source>
        <strain evidence="6">cv. Nipponbare</strain>
    </source>
</reference>
<evidence type="ECO:0000313" key="5">
    <source>
        <dbReference type="EMBL" id="EEE55586.1"/>
    </source>
</evidence>
<feature type="compositionally biased region" description="Basic and acidic residues" evidence="1">
    <location>
        <begin position="32"/>
        <end position="47"/>
    </location>
</feature>
<dbReference type="EMBL" id="AP003446">
    <property type="protein sequence ID" value="BAD73558.1"/>
    <property type="molecule type" value="Genomic_DNA"/>
</dbReference>
<dbReference type="Proteomes" id="UP000817658">
    <property type="component" value="Chromosome 1"/>
</dbReference>
<protein>
    <submittedName>
        <fullName evidence="4">Os01g0818900 protein</fullName>
    </submittedName>
</protein>
<organism evidence="5">
    <name type="scientific">Oryza sativa subsp. japonica</name>
    <name type="common">Rice</name>
    <dbReference type="NCBI Taxonomy" id="39947"/>
    <lineage>
        <taxon>Eukaryota</taxon>
        <taxon>Viridiplantae</taxon>
        <taxon>Streptophyta</taxon>
        <taxon>Embryophyta</taxon>
        <taxon>Tracheophyta</taxon>
        <taxon>Spermatophyta</taxon>
        <taxon>Magnoliopsida</taxon>
        <taxon>Liliopsida</taxon>
        <taxon>Poales</taxon>
        <taxon>Poaceae</taxon>
        <taxon>BOP clade</taxon>
        <taxon>Oryzoideae</taxon>
        <taxon>Oryzeae</taxon>
        <taxon>Oryzinae</taxon>
        <taxon>Oryza</taxon>
        <taxon>Oryza sativa</taxon>
    </lineage>
</organism>
<reference evidence="5" key="3">
    <citation type="journal article" date="2005" name="PLoS Biol.">
        <title>The genomes of Oryza sativa: a history of duplications.</title>
        <authorList>
            <person name="Yu J."/>
            <person name="Wang J."/>
            <person name="Lin W."/>
            <person name="Li S."/>
            <person name="Li H."/>
            <person name="Zhou J."/>
            <person name="Ni P."/>
            <person name="Dong W."/>
            <person name="Hu S."/>
            <person name="Zeng C."/>
            <person name="Zhang J."/>
            <person name="Zhang Y."/>
            <person name="Li R."/>
            <person name="Xu Z."/>
            <person name="Li S."/>
            <person name="Li X."/>
            <person name="Zheng H."/>
            <person name="Cong L."/>
            <person name="Lin L."/>
            <person name="Yin J."/>
            <person name="Geng J."/>
            <person name="Li G."/>
            <person name="Shi J."/>
            <person name="Liu J."/>
            <person name="Lv H."/>
            <person name="Li J."/>
            <person name="Wang J."/>
            <person name="Deng Y."/>
            <person name="Ran L."/>
            <person name="Shi X."/>
            <person name="Wang X."/>
            <person name="Wu Q."/>
            <person name="Li C."/>
            <person name="Ren X."/>
            <person name="Wang J."/>
            <person name="Wang X."/>
            <person name="Li D."/>
            <person name="Liu D."/>
            <person name="Zhang X."/>
            <person name="Ji Z."/>
            <person name="Zhao W."/>
            <person name="Sun Y."/>
            <person name="Zhang Z."/>
            <person name="Bao J."/>
            <person name="Han Y."/>
            <person name="Dong L."/>
            <person name="Ji J."/>
            <person name="Chen P."/>
            <person name="Wu S."/>
            <person name="Liu J."/>
            <person name="Xiao Y."/>
            <person name="Bu D."/>
            <person name="Tan J."/>
            <person name="Yang L."/>
            <person name="Ye C."/>
            <person name="Zhang J."/>
            <person name="Xu J."/>
            <person name="Zhou Y."/>
            <person name="Yu Y."/>
            <person name="Zhang B."/>
            <person name="Zhuang S."/>
            <person name="Wei H."/>
            <person name="Liu B."/>
            <person name="Lei M."/>
            <person name="Yu H."/>
            <person name="Li Y."/>
            <person name="Xu H."/>
            <person name="Wei S."/>
            <person name="He X."/>
            <person name="Fang L."/>
            <person name="Zhang Z."/>
            <person name="Zhang Y."/>
            <person name="Huang X."/>
            <person name="Su Z."/>
            <person name="Tong W."/>
            <person name="Li J."/>
            <person name="Tong Z."/>
            <person name="Li S."/>
            <person name="Ye J."/>
            <person name="Wang L."/>
            <person name="Fang L."/>
            <person name="Lei T."/>
            <person name="Chen C."/>
            <person name="Chen H."/>
            <person name="Xu Z."/>
            <person name="Li H."/>
            <person name="Huang H."/>
            <person name="Zhang F."/>
            <person name="Xu H."/>
            <person name="Li N."/>
            <person name="Zhao C."/>
            <person name="Li S."/>
            <person name="Dong L."/>
            <person name="Huang Y."/>
            <person name="Li L."/>
            <person name="Xi Y."/>
            <person name="Qi Q."/>
            <person name="Li W."/>
            <person name="Zhang B."/>
            <person name="Hu W."/>
            <person name="Zhang Y."/>
            <person name="Tian X."/>
            <person name="Jiao Y."/>
            <person name="Liang X."/>
            <person name="Jin J."/>
            <person name="Gao L."/>
            <person name="Zheng W."/>
            <person name="Hao B."/>
            <person name="Liu S."/>
            <person name="Wang W."/>
            <person name="Yuan L."/>
            <person name="Cao M."/>
            <person name="McDermott J."/>
            <person name="Samudrala R."/>
            <person name="Wang J."/>
            <person name="Wong G.K."/>
            <person name="Yang H."/>
        </authorList>
    </citation>
    <scope>NUCLEOTIDE SEQUENCE [LARGE SCALE GENOMIC DNA]</scope>
</reference>
<reference evidence="4" key="4">
    <citation type="journal article" date="2006" name="Nucleic Acids Res.">
        <title>The Rice Annotation Project Database (RAP-DB): hub for Oryza sativa ssp. japonica genome information.</title>
        <authorList>
            <person name="Ohyanagi H."/>
            <person name="Tanaka T."/>
            <person name="Sakai H."/>
            <person name="Shigemoto Y."/>
            <person name="Yamaguchi K."/>
            <person name="Habara T."/>
            <person name="Fujii Y."/>
            <person name="Antonio B.A."/>
            <person name="Nagamura Y."/>
            <person name="Imanishi T."/>
            <person name="Ikeo K."/>
            <person name="Itoh T."/>
            <person name="Gojobori T."/>
            <person name="Sasaki T."/>
        </authorList>
    </citation>
    <scope>NUCLEOTIDE SEQUENCE</scope>
</reference>
<reference evidence="4" key="10">
    <citation type="submission" date="2012-08" db="EMBL/GenBank/DDBJ databases">
        <title>The Second Rice Annotation Project Meeting (RAP2).</title>
        <authorList>
            <consortium name="The Rice Annotation Project (RAP)"/>
        </authorList>
    </citation>
    <scope>NUCLEOTIDE SEQUENCE</scope>
</reference>
<proteinExistence type="predicted"/>
<dbReference type="Proteomes" id="UP000000763">
    <property type="component" value="Chromosome 1"/>
</dbReference>
<evidence type="ECO:0000313" key="4">
    <source>
        <dbReference type="EMBL" id="BAF06549.2"/>
    </source>
</evidence>
<dbReference type="Gramene" id="Os01t0818900-01">
    <property type="protein sequence ID" value="Os01t0818900-01"/>
    <property type="gene ID" value="Os01g0818900"/>
</dbReference>
<sequence length="87" mass="9762">MRPITTASHPNSTSLCCSCSYPPYLPSKRRAARGDGNPRRRGTWNDRGEGVEISMVLSTPQRLQIGPVRHPTKSFWPKGVQVEEQEL</sequence>
<dbReference type="AlphaFoldDB" id="A0A8J8XTG6"/>
<evidence type="ECO:0000313" key="6">
    <source>
        <dbReference type="Proteomes" id="UP000000763"/>
    </source>
</evidence>
<gene>
    <name evidence="4" type="ordered locus">Os01g0818900</name>
    <name evidence="3" type="ORF">OJ1529_G03.3</name>
    <name evidence="5" type="ORF">OsJ_03882</name>
    <name evidence="2" type="ORF">P0454H12.38</name>
</gene>
<reference evidence="2" key="1">
    <citation type="journal article" date="2002" name="Nature">
        <title>The genome sequence and structure of rice chromosome 1.</title>
        <authorList>
            <person name="Sasaki T."/>
            <person name="Matsumoto T."/>
            <person name="Yamamoto K."/>
            <person name="Sakata K."/>
            <person name="Baba T."/>
            <person name="Katayose Y."/>
            <person name="Wu J."/>
            <person name="Niimura Y."/>
            <person name="Cheng Z."/>
            <person name="Nagamura Y."/>
            <person name="Antonio B.A."/>
            <person name="Kanamori H."/>
            <person name="Hosokawa S."/>
            <person name="Masukawa M."/>
            <person name="Arikawa K."/>
            <person name="Chiden Y."/>
            <person name="Hayashi M."/>
            <person name="Okamoto M."/>
            <person name="Ando T."/>
            <person name="Aoki H."/>
            <person name="Arita K."/>
            <person name="Hamada M."/>
            <person name="Harada C."/>
            <person name="Hijishita S."/>
            <person name="Honda M."/>
            <person name="Ichikawa Y."/>
            <person name="Idonuma A."/>
            <person name="Iijima M."/>
            <person name="Ikeda M."/>
            <person name="Ikeno M."/>
            <person name="Itoh S."/>
            <person name="Itoh T."/>
            <person name="Itoh Y."/>
            <person name="Itoh Y."/>
            <person name="Iwabuchi A."/>
            <person name="Kamiya K."/>
            <person name="Karasawa W."/>
            <person name="Katagiri S."/>
            <person name="Kikuta A."/>
            <person name="Kobayashi N."/>
            <person name="Kono I."/>
            <person name="Machita K."/>
            <person name="Maehara T."/>
            <person name="Mizuno H."/>
            <person name="Mizubayashi T."/>
            <person name="Mukai Y."/>
            <person name="Nagasaki H."/>
            <person name="Nakashima M."/>
            <person name="Nakama Y."/>
            <person name="Nakamichi Y."/>
            <person name="Nakamura M."/>
            <person name="Namiki N."/>
            <person name="Negishi M."/>
            <person name="Ohta I."/>
            <person name="Ono N."/>
            <person name="Saji S."/>
            <person name="Sakai K."/>
            <person name="Shibata M."/>
            <person name="Shimokawa T."/>
            <person name="Shomura A."/>
            <person name="Song J."/>
            <person name="Takazaki Y."/>
            <person name="Terasawa K."/>
            <person name="Tsuji K."/>
            <person name="Waki K."/>
            <person name="Yamagata H."/>
            <person name="Yamane H."/>
            <person name="Yoshiki S."/>
            <person name="Yoshihara R."/>
            <person name="Yukawa K."/>
            <person name="Zhong H."/>
            <person name="Iwama H."/>
            <person name="Endo T."/>
            <person name="Ito H."/>
            <person name="Hahn J.H."/>
            <person name="Kim H.I."/>
            <person name="Eun M.Y."/>
            <person name="Yano M."/>
            <person name="Jiang J."/>
            <person name="Gojobori T."/>
        </authorList>
    </citation>
    <scope>NUCLEOTIDE SEQUENCE</scope>
</reference>
<feature type="region of interest" description="Disordered" evidence="1">
    <location>
        <begin position="27"/>
        <end position="47"/>
    </location>
</feature>
<accession>A0A8J8XTG6</accession>
<reference evidence="5" key="8">
    <citation type="submission" date="2008-12" db="EMBL/GenBank/DDBJ databases">
        <title>Improved gene annotation of the rice (Oryza sativa) genomes.</title>
        <authorList>
            <person name="Wang J."/>
            <person name="Li R."/>
            <person name="Fan W."/>
            <person name="Huang Q."/>
            <person name="Zhang J."/>
            <person name="Zhou Y."/>
            <person name="Hu Y."/>
            <person name="Zi S."/>
            <person name="Li J."/>
            <person name="Ni P."/>
            <person name="Zheng H."/>
            <person name="Zhang Y."/>
            <person name="Zhao M."/>
            <person name="Hao Q."/>
            <person name="McDermott J."/>
            <person name="Samudrala R."/>
            <person name="Kristiansen K."/>
            <person name="Wong G.K.-S."/>
        </authorList>
    </citation>
    <scope>NUCLEOTIDE SEQUENCE</scope>
</reference>
<reference evidence="6" key="7">
    <citation type="journal article" date="2008" name="Nucleic Acids Res.">
        <title>The rice annotation project database (RAP-DB): 2008 update.</title>
        <authorList>
            <consortium name="The rice annotation project (RAP)"/>
        </authorList>
    </citation>
    <scope>GENOME REANNOTATION</scope>
    <source>
        <strain evidence="6">cv. Nipponbare</strain>
    </source>
</reference>
<dbReference type="KEGG" id="dosa:Os01g0818900"/>
<dbReference type="Proteomes" id="UP000007752">
    <property type="component" value="Chromosome 1"/>
</dbReference>
<evidence type="ECO:0000313" key="3">
    <source>
        <dbReference type="EMBL" id="BAD73558.1"/>
    </source>
</evidence>